<dbReference type="InParanoid" id="K1XDH2"/>
<evidence type="ECO:0000313" key="15">
    <source>
        <dbReference type="Proteomes" id="UP000006753"/>
    </source>
</evidence>
<dbReference type="InterPro" id="IPR041756">
    <property type="entry name" value="M28_SGAP-like"/>
</dbReference>
<dbReference type="EC" id="3.4.-.-" evidence="10"/>
<proteinExistence type="inferred from homology"/>
<evidence type="ECO:0000256" key="1">
    <source>
        <dbReference type="ARBA" id="ARBA00001947"/>
    </source>
</evidence>
<evidence type="ECO:0000256" key="6">
    <source>
        <dbReference type="ARBA" id="ARBA00022723"/>
    </source>
</evidence>
<name>K1XDH2_MARBU</name>
<dbReference type="KEGG" id="mbe:MBM_03165"/>
<dbReference type="Pfam" id="PF04389">
    <property type="entry name" value="Peptidase_M28"/>
    <property type="match status" value="1"/>
</dbReference>
<dbReference type="PANTHER" id="PTHR12147">
    <property type="entry name" value="METALLOPEPTIDASE M28 FAMILY MEMBER"/>
    <property type="match status" value="1"/>
</dbReference>
<dbReference type="GO" id="GO:0006508">
    <property type="term" value="P:proteolysis"/>
    <property type="evidence" value="ECO:0007669"/>
    <property type="project" value="UniProtKB-KW"/>
</dbReference>
<dbReference type="GO" id="GO:0046872">
    <property type="term" value="F:metal ion binding"/>
    <property type="evidence" value="ECO:0007669"/>
    <property type="project" value="UniProtKB-KW"/>
</dbReference>
<keyword evidence="6 10" id="KW-0479">Metal-binding</keyword>
<dbReference type="InterPro" id="IPR045175">
    <property type="entry name" value="M28_fam"/>
</dbReference>
<evidence type="ECO:0000256" key="7">
    <source>
        <dbReference type="ARBA" id="ARBA00022729"/>
    </source>
</evidence>
<dbReference type="Pfam" id="PF02225">
    <property type="entry name" value="PA"/>
    <property type="match status" value="1"/>
</dbReference>
<organism evidence="14 15">
    <name type="scientific">Marssonina brunnea f. sp. multigermtubi (strain MB_m1)</name>
    <name type="common">Marssonina leaf spot fungus</name>
    <dbReference type="NCBI Taxonomy" id="1072389"/>
    <lineage>
        <taxon>Eukaryota</taxon>
        <taxon>Fungi</taxon>
        <taxon>Dikarya</taxon>
        <taxon>Ascomycota</taxon>
        <taxon>Pezizomycotina</taxon>
        <taxon>Leotiomycetes</taxon>
        <taxon>Helotiales</taxon>
        <taxon>Drepanopezizaceae</taxon>
        <taxon>Drepanopeziza</taxon>
    </lineage>
</organism>
<keyword evidence="5 10" id="KW-0645">Protease</keyword>
<dbReference type="Proteomes" id="UP000006753">
    <property type="component" value="Unassembled WGS sequence"/>
</dbReference>
<dbReference type="PANTHER" id="PTHR12147:SF26">
    <property type="entry name" value="PEPTIDASE M28 DOMAIN-CONTAINING PROTEIN"/>
    <property type="match status" value="1"/>
</dbReference>
<feature type="domain" description="PA" evidence="12">
    <location>
        <begin position="413"/>
        <end position="498"/>
    </location>
</feature>
<dbReference type="SUPFAM" id="SSF53187">
    <property type="entry name" value="Zn-dependent exopeptidases"/>
    <property type="match status" value="1"/>
</dbReference>
<keyword evidence="4" id="KW-0031">Aminopeptidase</keyword>
<evidence type="ECO:0000256" key="11">
    <source>
        <dbReference type="SAM" id="MobiDB-lite"/>
    </source>
</evidence>
<evidence type="ECO:0000256" key="8">
    <source>
        <dbReference type="ARBA" id="ARBA00022801"/>
    </source>
</evidence>
<evidence type="ECO:0000259" key="12">
    <source>
        <dbReference type="Pfam" id="PF02225"/>
    </source>
</evidence>
<accession>K1XDH2</accession>
<keyword evidence="8 10" id="KW-0378">Hydrolase</keyword>
<comment type="similarity">
    <text evidence="3">Belongs to the peptidase M28 family. M28A subfamily.</text>
</comment>
<dbReference type="GO" id="GO:0008235">
    <property type="term" value="F:metalloexopeptidase activity"/>
    <property type="evidence" value="ECO:0007669"/>
    <property type="project" value="InterPro"/>
</dbReference>
<dbReference type="GO" id="GO:0004177">
    <property type="term" value="F:aminopeptidase activity"/>
    <property type="evidence" value="ECO:0007669"/>
    <property type="project" value="UniProtKB-KW"/>
</dbReference>
<dbReference type="HOGENOM" id="CLU_364879_0_0_1"/>
<evidence type="ECO:0000256" key="2">
    <source>
        <dbReference type="ARBA" id="ARBA00005634"/>
    </source>
</evidence>
<dbReference type="eggNOG" id="KOG2195">
    <property type="taxonomic scope" value="Eukaryota"/>
</dbReference>
<keyword evidence="15" id="KW-1185">Reference proteome</keyword>
<sequence length="765" mass="82667">MRAGPGHLSSLFARGPAINNGALIQKRPNQKECHAHEKRIAINAIAVLGFIRSTCHNRLDHPPAEFLIPHIADSLAVHDNPPNYAHRIRKKQVSRKSTPAMGKQVRTTQRNPNPNPSPNPKFAYSDPDFCQNTSNSALLIDIPSDDAPDLTFSVRDGQFQRPGLLRCMLRRSGVRAINDFMREKMLLSPWHLPRPSRGVILATGREGLKCLVDLLNEESRIGVSRTGGLSWTCIWAMQDADRRSQVPHSSGHRGCITCKQSGDKVQKRQRRRLFCIPVVQKDRSSVMKLSSYASIVATIASLTEALPTESSLASRALPLVESNKLRRVLLRSELLKKGQLLQDFAYAWEGRNRYSGTPGHQSTIDYIQESLNATGYYDTYTQEFIVPSTSGALSVAGAPLPAAPMSFSPAGNITAQVVAVANLGCDAADYPAAVSGAIALISRGNCTFGAKSSLAKAAGAVGAIIYNNIPDTLLQGTLGEAGDYAPTLGATQEDGLALAASLPIASLEVQVINTVTQTKGGDPENVLMVGAHTDSVQAGPGINDNGSGTIGILEVALRLAKFSTNNGVRFGWWSGEEDGLLGAEHYVAELPQEERDKIRIYLNFDMIASPNFVYEIYDGDGSAFNISGAPGSAEAEKLWEDYFKNEVAIPTNPSAFDGRSDYGPFLDVGIAAGGLTSGADGVKTQEDYDKYGGVIGAIYDPNYHTAQDTVENTNVGVWIGLTKGIAHAVATYGRSWDSFPAKTKRSAPVKKRDRGFQRKGNKFLW</sequence>
<feature type="domain" description="Peptidase M28" evidence="13">
    <location>
        <begin position="513"/>
        <end position="717"/>
    </location>
</feature>
<dbReference type="SUPFAM" id="SSF52025">
    <property type="entry name" value="PA domain"/>
    <property type="match status" value="1"/>
</dbReference>
<dbReference type="Gene3D" id="3.40.630.10">
    <property type="entry name" value="Zn peptidases"/>
    <property type="match status" value="1"/>
</dbReference>
<dbReference type="AlphaFoldDB" id="K1XDH2"/>
<dbReference type="CDD" id="cd02130">
    <property type="entry name" value="PA_ScAPY_like"/>
    <property type="match status" value="1"/>
</dbReference>
<evidence type="ECO:0000313" key="14">
    <source>
        <dbReference type="EMBL" id="EKD18923.1"/>
    </source>
</evidence>
<evidence type="ECO:0000256" key="4">
    <source>
        <dbReference type="ARBA" id="ARBA00022438"/>
    </source>
</evidence>
<dbReference type="FunCoup" id="K1XDH2">
    <property type="interactions" value="35"/>
</dbReference>
<comment type="similarity">
    <text evidence="2">Belongs to the peptidase M28 family. M28B subfamily.</text>
</comment>
<keyword evidence="9 10" id="KW-0862">Zinc</keyword>
<feature type="region of interest" description="Disordered" evidence="11">
    <location>
        <begin position="89"/>
        <end position="126"/>
    </location>
</feature>
<dbReference type="OrthoDB" id="10013407at2759"/>
<dbReference type="InterPro" id="IPR003137">
    <property type="entry name" value="PA_domain"/>
</dbReference>
<dbReference type="InterPro" id="IPR007484">
    <property type="entry name" value="Peptidase_M28"/>
</dbReference>
<evidence type="ECO:0000256" key="3">
    <source>
        <dbReference type="ARBA" id="ARBA00005957"/>
    </source>
</evidence>
<dbReference type="CDD" id="cd03876">
    <property type="entry name" value="M28_SGAP_like"/>
    <property type="match status" value="1"/>
</dbReference>
<dbReference type="EMBL" id="JH921432">
    <property type="protein sequence ID" value="EKD18923.1"/>
    <property type="molecule type" value="Genomic_DNA"/>
</dbReference>
<keyword evidence="7" id="KW-0732">Signal</keyword>
<reference evidence="14 15" key="1">
    <citation type="journal article" date="2012" name="BMC Genomics">
        <title>Sequencing the genome of Marssonina brunnea reveals fungus-poplar co-evolution.</title>
        <authorList>
            <person name="Zhu S."/>
            <person name="Cao Y.-Z."/>
            <person name="Jiang C."/>
            <person name="Tan B.-Y."/>
            <person name="Wang Z."/>
            <person name="Feng S."/>
            <person name="Zhang L."/>
            <person name="Su X.-H."/>
            <person name="Brejova B."/>
            <person name="Vinar T."/>
            <person name="Xu M."/>
            <person name="Wang M.-X."/>
            <person name="Zhang S.-G."/>
            <person name="Huang M.-R."/>
            <person name="Wu R."/>
            <person name="Zhou Y."/>
        </authorList>
    </citation>
    <scope>NUCLEOTIDE SEQUENCE [LARGE SCALE GENOMIC DNA]</scope>
    <source>
        <strain evidence="14 15">MB_m1</strain>
    </source>
</reference>
<evidence type="ECO:0000259" key="13">
    <source>
        <dbReference type="Pfam" id="PF04389"/>
    </source>
</evidence>
<evidence type="ECO:0000256" key="9">
    <source>
        <dbReference type="ARBA" id="ARBA00022833"/>
    </source>
</evidence>
<evidence type="ECO:0000256" key="5">
    <source>
        <dbReference type="ARBA" id="ARBA00022670"/>
    </source>
</evidence>
<gene>
    <name evidence="14" type="ORF">MBM_03165</name>
</gene>
<comment type="cofactor">
    <cofactor evidence="1">
        <name>Zn(2+)</name>
        <dbReference type="ChEBI" id="CHEBI:29105"/>
    </cofactor>
</comment>
<dbReference type="Gene3D" id="3.50.30.30">
    <property type="match status" value="1"/>
</dbReference>
<dbReference type="InterPro" id="IPR046450">
    <property type="entry name" value="PA_dom_sf"/>
</dbReference>
<evidence type="ECO:0000256" key="10">
    <source>
        <dbReference type="RuleBase" id="RU361240"/>
    </source>
</evidence>
<protein>
    <recommendedName>
        <fullName evidence="10">Peptide hydrolase</fullName>
        <ecNumber evidence="10">3.4.-.-</ecNumber>
    </recommendedName>
</protein>